<dbReference type="AlphaFoldDB" id="A0A2K3MAK7"/>
<dbReference type="STRING" id="57577.A0A2K3MAK7"/>
<keyword evidence="5" id="KW-1133">Transmembrane helix</keyword>
<dbReference type="PANTHER" id="PTHR46056">
    <property type="entry name" value="LONG-CHAIN-ALCOHOL OXIDASE"/>
    <property type="match status" value="1"/>
</dbReference>
<sequence length="202" mass="23037">MDSLTSICEVVLPSLPMDIDAMKKLKKEDQHDDDDDDDDISIKNVQSFFNISASQYPIPHEVAETILKRAVTEAVILIRVILWLLATRLGTLLICGLLCLSKEWPFINNFSSMSLDKREKIVQRGLNHKFLTPFRLTFAYIKVLCLFVFFSRVDENGDNPAWKAIGYVVSSSDEKTTNVTKKRPLEKGIIETMHENDSTLQQ</sequence>
<organism evidence="6 7">
    <name type="scientific">Trifolium pratense</name>
    <name type="common">Red clover</name>
    <dbReference type="NCBI Taxonomy" id="57577"/>
    <lineage>
        <taxon>Eukaryota</taxon>
        <taxon>Viridiplantae</taxon>
        <taxon>Streptophyta</taxon>
        <taxon>Embryophyta</taxon>
        <taxon>Tracheophyta</taxon>
        <taxon>Spermatophyta</taxon>
        <taxon>Magnoliopsida</taxon>
        <taxon>eudicotyledons</taxon>
        <taxon>Gunneridae</taxon>
        <taxon>Pentapetalae</taxon>
        <taxon>rosids</taxon>
        <taxon>fabids</taxon>
        <taxon>Fabales</taxon>
        <taxon>Fabaceae</taxon>
        <taxon>Papilionoideae</taxon>
        <taxon>50 kb inversion clade</taxon>
        <taxon>NPAAA clade</taxon>
        <taxon>Hologalegina</taxon>
        <taxon>IRL clade</taxon>
        <taxon>Trifolieae</taxon>
        <taxon>Trifolium</taxon>
    </lineage>
</organism>
<keyword evidence="4" id="KW-0560">Oxidoreductase</keyword>
<evidence type="ECO:0000256" key="1">
    <source>
        <dbReference type="ARBA" id="ARBA00010790"/>
    </source>
</evidence>
<evidence type="ECO:0000256" key="3">
    <source>
        <dbReference type="ARBA" id="ARBA00022827"/>
    </source>
</evidence>
<feature type="transmembrane region" description="Helical" evidence="5">
    <location>
        <begin position="76"/>
        <end position="100"/>
    </location>
</feature>
<keyword evidence="3" id="KW-0274">FAD</keyword>
<dbReference type="Proteomes" id="UP000236291">
    <property type="component" value="Unassembled WGS sequence"/>
</dbReference>
<evidence type="ECO:0000313" key="7">
    <source>
        <dbReference type="Proteomes" id="UP000236291"/>
    </source>
</evidence>
<keyword evidence="5" id="KW-0812">Transmembrane</keyword>
<keyword evidence="5" id="KW-0472">Membrane</keyword>
<comment type="caution">
    <text evidence="6">The sequence shown here is derived from an EMBL/GenBank/DDBJ whole genome shotgun (WGS) entry which is preliminary data.</text>
</comment>
<accession>A0A2K3MAK7</accession>
<evidence type="ECO:0000313" key="6">
    <source>
        <dbReference type="EMBL" id="PNX87812.1"/>
    </source>
</evidence>
<evidence type="ECO:0000256" key="4">
    <source>
        <dbReference type="ARBA" id="ARBA00023002"/>
    </source>
</evidence>
<dbReference type="ExpressionAtlas" id="A0A2K3MAK7">
    <property type="expression patterns" value="baseline"/>
</dbReference>
<feature type="transmembrane region" description="Helical" evidence="5">
    <location>
        <begin position="130"/>
        <end position="150"/>
    </location>
</feature>
<dbReference type="GO" id="GO:0016491">
    <property type="term" value="F:oxidoreductase activity"/>
    <property type="evidence" value="ECO:0007669"/>
    <property type="project" value="UniProtKB-KW"/>
</dbReference>
<evidence type="ECO:0000256" key="5">
    <source>
        <dbReference type="SAM" id="Phobius"/>
    </source>
</evidence>
<keyword evidence="2" id="KW-0285">Flavoprotein</keyword>
<proteinExistence type="inferred from homology"/>
<evidence type="ECO:0000256" key="2">
    <source>
        <dbReference type="ARBA" id="ARBA00022630"/>
    </source>
</evidence>
<reference evidence="6 7" key="1">
    <citation type="journal article" date="2014" name="Am. J. Bot.">
        <title>Genome assembly and annotation for red clover (Trifolium pratense; Fabaceae).</title>
        <authorList>
            <person name="Istvanek J."/>
            <person name="Jaros M."/>
            <person name="Krenek A."/>
            <person name="Repkova J."/>
        </authorList>
    </citation>
    <scope>NUCLEOTIDE SEQUENCE [LARGE SCALE GENOMIC DNA]</scope>
    <source>
        <strain evidence="7">cv. Tatra</strain>
        <tissue evidence="6">Young leaves</tissue>
    </source>
</reference>
<name>A0A2K3MAK7_TRIPR</name>
<feature type="non-terminal residue" evidence="6">
    <location>
        <position position="202"/>
    </location>
</feature>
<dbReference type="EMBL" id="ASHM01054833">
    <property type="protein sequence ID" value="PNX87812.1"/>
    <property type="molecule type" value="Genomic_DNA"/>
</dbReference>
<comment type="similarity">
    <text evidence="1">Belongs to the GMC oxidoreductase family.</text>
</comment>
<protein>
    <submittedName>
        <fullName evidence="6">Long-chain-alcohol oxidase FAO1-like protein</fullName>
    </submittedName>
</protein>
<reference evidence="6 7" key="2">
    <citation type="journal article" date="2017" name="Front. Plant Sci.">
        <title>Gene Classification and Mining of Molecular Markers Useful in Red Clover (Trifolium pratense) Breeding.</title>
        <authorList>
            <person name="Istvanek J."/>
            <person name="Dluhosova J."/>
            <person name="Dluhos P."/>
            <person name="Patkova L."/>
            <person name="Nedelnik J."/>
            <person name="Repkova J."/>
        </authorList>
    </citation>
    <scope>NUCLEOTIDE SEQUENCE [LARGE SCALE GENOMIC DNA]</scope>
    <source>
        <strain evidence="7">cv. Tatra</strain>
        <tissue evidence="6">Young leaves</tissue>
    </source>
</reference>
<dbReference type="PANTHER" id="PTHR46056:SF7">
    <property type="entry name" value="LONG-CHAIN-ALCOHOL OXIDASE"/>
    <property type="match status" value="1"/>
</dbReference>
<gene>
    <name evidence="6" type="ORF">L195_g043909</name>
</gene>